<name>A0A2M8Q779_9CHLR</name>
<proteinExistence type="predicted"/>
<dbReference type="EMBL" id="PGTN01000874">
    <property type="protein sequence ID" value="PJF45661.1"/>
    <property type="molecule type" value="Genomic_DNA"/>
</dbReference>
<comment type="caution">
    <text evidence="1">The sequence shown here is derived from an EMBL/GenBank/DDBJ whole genome shotgun (WGS) entry which is preliminary data.</text>
</comment>
<feature type="non-terminal residue" evidence="1">
    <location>
        <position position="107"/>
    </location>
</feature>
<evidence type="ECO:0000313" key="2">
    <source>
        <dbReference type="Proteomes" id="UP000230790"/>
    </source>
</evidence>
<dbReference type="Proteomes" id="UP000230790">
    <property type="component" value="Unassembled WGS sequence"/>
</dbReference>
<sequence>MSRTSIVPTLSDHCSTPHLSVVWQSRWGIPIGYAVSSEALALALAARGVELSYRPTPWHMPGTIRYPALLAAAARAPRDDVPQVSYDQADLFYTRHAGYKIGYTMLE</sequence>
<reference evidence="1 2" key="1">
    <citation type="submission" date="2017-11" db="EMBL/GenBank/DDBJ databases">
        <title>Evolution of Phototrophy in the Chloroflexi Phylum Driven by Horizontal Gene Transfer.</title>
        <authorList>
            <person name="Ward L.M."/>
            <person name="Hemp J."/>
            <person name="Shih P.M."/>
            <person name="Mcglynn S.E."/>
            <person name="Fischer W."/>
        </authorList>
    </citation>
    <scope>NUCLEOTIDE SEQUENCE [LARGE SCALE GENOMIC DNA]</scope>
    <source>
        <strain evidence="1">JP3_7</strain>
    </source>
</reference>
<keyword evidence="1" id="KW-0808">Transferase</keyword>
<protein>
    <submittedName>
        <fullName evidence="1">Glycosyl transferase family 1</fullName>
    </submittedName>
</protein>
<dbReference type="GO" id="GO:0016740">
    <property type="term" value="F:transferase activity"/>
    <property type="evidence" value="ECO:0007669"/>
    <property type="project" value="UniProtKB-KW"/>
</dbReference>
<gene>
    <name evidence="1" type="ORF">CUN48_17760</name>
</gene>
<organism evidence="1 2">
    <name type="scientific">Candidatus Thermofonsia Clade 3 bacterium</name>
    <dbReference type="NCBI Taxonomy" id="2364212"/>
    <lineage>
        <taxon>Bacteria</taxon>
        <taxon>Bacillati</taxon>
        <taxon>Chloroflexota</taxon>
        <taxon>Candidatus Thermofontia</taxon>
        <taxon>Candidatus Thermofonsia Clade 3</taxon>
    </lineage>
</organism>
<evidence type="ECO:0000313" key="1">
    <source>
        <dbReference type="EMBL" id="PJF45661.1"/>
    </source>
</evidence>
<accession>A0A2M8Q779</accession>
<dbReference type="AlphaFoldDB" id="A0A2M8Q779"/>